<dbReference type="Proteomes" id="UP000039865">
    <property type="component" value="Unassembled WGS sequence"/>
</dbReference>
<name>A0A078A4G5_STYLE</name>
<accession>A0A078A4G5</accession>
<dbReference type="AlphaFoldDB" id="A0A078A4G5"/>
<evidence type="ECO:0000313" key="2">
    <source>
        <dbReference type="Proteomes" id="UP000039865"/>
    </source>
</evidence>
<protein>
    <submittedName>
        <fullName evidence="1">Uncharacterized protein</fullName>
    </submittedName>
</protein>
<evidence type="ECO:0000313" key="1">
    <source>
        <dbReference type="EMBL" id="CDW77148.1"/>
    </source>
</evidence>
<dbReference type="InParanoid" id="A0A078A4G5"/>
<sequence length="416" mass="48487">MSKAGKVKEKDTKIMTRFLLGGDPDLEFKRPTENTIKVGQVKSRDVGFFSNKRNSLPDQVDEENEDQQIDDLKNHLRKEGTIDVSKFRSEQKSKLIKELLKQDPNRTINHQNYSEEFHYNLQKYLNSSTDDKLRRKRNRKQDVILNGIPRQQREQVLSGEKYNYIPPIGAYSPKFEFILKKNYQDIKFIKDSIPKKEQSLERDSSNVSLTKYASGDLPSIIKTLEVPQYPQKPRAHIPNVYISKFSNRKNEALKVNIADDSNIEYKNIFPEILARNKKQAINISLDKQTDRSKIYKDLANAPQYTISYNLTEKKSQAPLIIALHARDLALNDTFDQIQLKKSQFQNYQSARTSLDNSDLYRDLKQSSSRHKLHELNVKAVNLVDQGKQFIKKAQKEQIDPEKEFILKRLNKNDLVQ</sequence>
<organism evidence="1 2">
    <name type="scientific">Stylonychia lemnae</name>
    <name type="common">Ciliate</name>
    <dbReference type="NCBI Taxonomy" id="5949"/>
    <lineage>
        <taxon>Eukaryota</taxon>
        <taxon>Sar</taxon>
        <taxon>Alveolata</taxon>
        <taxon>Ciliophora</taxon>
        <taxon>Intramacronucleata</taxon>
        <taxon>Spirotrichea</taxon>
        <taxon>Stichotrichia</taxon>
        <taxon>Sporadotrichida</taxon>
        <taxon>Oxytrichidae</taxon>
        <taxon>Stylonychinae</taxon>
        <taxon>Stylonychia</taxon>
    </lineage>
</organism>
<proteinExistence type="predicted"/>
<dbReference type="EMBL" id="CCKQ01005875">
    <property type="protein sequence ID" value="CDW77148.1"/>
    <property type="molecule type" value="Genomic_DNA"/>
</dbReference>
<keyword evidence="2" id="KW-1185">Reference proteome</keyword>
<gene>
    <name evidence="1" type="primary">Contig3506.g3747</name>
    <name evidence="1" type="ORF">STYLEM_6118</name>
</gene>
<reference evidence="1 2" key="1">
    <citation type="submission" date="2014-06" db="EMBL/GenBank/DDBJ databases">
        <authorList>
            <person name="Swart Estienne"/>
        </authorList>
    </citation>
    <scope>NUCLEOTIDE SEQUENCE [LARGE SCALE GENOMIC DNA]</scope>
    <source>
        <strain evidence="1 2">130c</strain>
    </source>
</reference>